<sequence length="168" mass="17419">MRPPPARVPTRRPVVWRWLLVALTVLASLAHLTRSAQVGGLGLAGWAPLQGRGHTAHPAPADHDQEGAALPATRPGMPGTAHAHHQGLADPGTPHLTDAAPNAPPEDEHHTGLHCPFCLTGAFALAAQALSPVPLRASGLPRPSSLARTPALAAVRHADARAPPPLQH</sequence>
<name>A0A221T0Y1_9DEIO</name>
<keyword evidence="3" id="KW-1185">Reference proteome</keyword>
<gene>
    <name evidence="2" type="ORF">DFI_15185</name>
</gene>
<dbReference type="Proteomes" id="UP000259030">
    <property type="component" value="Plasmid pDFI1"/>
</dbReference>
<reference evidence="2 3" key="1">
    <citation type="submission" date="2017-05" db="EMBL/GenBank/DDBJ databases">
        <title>The complete genome sequence of Deinococcus ficus isolated from the rhizosphere of the Ficus religiosa L. in Taiwan.</title>
        <authorList>
            <person name="Wu K.-M."/>
            <person name="Liao T.-L."/>
            <person name="Liu Y.-M."/>
            <person name="Young C.-C."/>
            <person name="Tsai S.-F."/>
        </authorList>
    </citation>
    <scope>NUCLEOTIDE SEQUENCE [LARGE SCALE GENOMIC DNA]</scope>
    <source>
        <strain evidence="2 3">CC-FR2-10</strain>
        <plasmid evidence="3">pdfi1</plasmid>
    </source>
</reference>
<evidence type="ECO:0008006" key="4">
    <source>
        <dbReference type="Google" id="ProtNLM"/>
    </source>
</evidence>
<geneLocation type="plasmid" evidence="3">
    <name>pdfi1</name>
</geneLocation>
<organism evidence="2 3">
    <name type="scientific">Deinococcus ficus</name>
    <dbReference type="NCBI Taxonomy" id="317577"/>
    <lineage>
        <taxon>Bacteria</taxon>
        <taxon>Thermotogati</taxon>
        <taxon>Deinococcota</taxon>
        <taxon>Deinococci</taxon>
        <taxon>Deinococcales</taxon>
        <taxon>Deinococcaceae</taxon>
        <taxon>Deinococcus</taxon>
    </lineage>
</organism>
<evidence type="ECO:0000313" key="3">
    <source>
        <dbReference type="Proteomes" id="UP000259030"/>
    </source>
</evidence>
<evidence type="ECO:0000313" key="2">
    <source>
        <dbReference type="EMBL" id="ASN82521.1"/>
    </source>
</evidence>
<evidence type="ECO:0000256" key="1">
    <source>
        <dbReference type="SAM" id="MobiDB-lite"/>
    </source>
</evidence>
<protein>
    <recommendedName>
        <fullName evidence="4">DUF2946 domain-containing protein</fullName>
    </recommendedName>
</protein>
<proteinExistence type="predicted"/>
<keyword evidence="2" id="KW-0614">Plasmid</keyword>
<dbReference type="KEGG" id="dfc:DFI_15185"/>
<feature type="region of interest" description="Disordered" evidence="1">
    <location>
        <begin position="52"/>
        <end position="110"/>
    </location>
</feature>
<dbReference type="STRING" id="317577.GCA_000419625_03168"/>
<accession>A0A221T0Y1</accession>
<dbReference type="RefSeq" id="WP_081425932.1">
    <property type="nucleotide sequence ID" value="NZ_CP021082.1"/>
</dbReference>
<dbReference type="AlphaFoldDB" id="A0A221T0Y1"/>
<dbReference type="EMBL" id="CP021082">
    <property type="protein sequence ID" value="ASN82521.1"/>
    <property type="molecule type" value="Genomic_DNA"/>
</dbReference>